<accession>A0A060Y5K9</accession>
<dbReference type="GO" id="GO:0007018">
    <property type="term" value="P:microtubule-based movement"/>
    <property type="evidence" value="ECO:0007669"/>
    <property type="project" value="InterPro"/>
</dbReference>
<evidence type="ECO:0000256" key="2">
    <source>
        <dbReference type="SAM" id="Coils"/>
    </source>
</evidence>
<reference evidence="5" key="1">
    <citation type="journal article" date="2014" name="Nat. Commun.">
        <title>The rainbow trout genome provides novel insights into evolution after whole-genome duplication in vertebrates.</title>
        <authorList>
            <person name="Berthelot C."/>
            <person name="Brunet F."/>
            <person name="Chalopin D."/>
            <person name="Juanchich A."/>
            <person name="Bernard M."/>
            <person name="Noel B."/>
            <person name="Bento P."/>
            <person name="Da Silva C."/>
            <person name="Labadie K."/>
            <person name="Alberti A."/>
            <person name="Aury J.M."/>
            <person name="Louis A."/>
            <person name="Dehais P."/>
            <person name="Bardou P."/>
            <person name="Montfort J."/>
            <person name="Klopp C."/>
            <person name="Cabau C."/>
            <person name="Gaspin C."/>
            <person name="Thorgaard G.H."/>
            <person name="Boussaha M."/>
            <person name="Quillet E."/>
            <person name="Guyomard R."/>
            <person name="Galiana D."/>
            <person name="Bobe J."/>
            <person name="Volff J.N."/>
            <person name="Genet C."/>
            <person name="Wincker P."/>
            <person name="Jaillon O."/>
            <person name="Roest Crollius H."/>
            <person name="Guiguen Y."/>
        </authorList>
    </citation>
    <scope>NUCLEOTIDE SEQUENCE [LARGE SCALE GENOMIC DNA]</scope>
</reference>
<dbReference type="PaxDb" id="8022-A0A060Y5K9"/>
<dbReference type="GO" id="GO:0005524">
    <property type="term" value="F:ATP binding"/>
    <property type="evidence" value="ECO:0007669"/>
    <property type="project" value="InterPro"/>
</dbReference>
<dbReference type="STRING" id="8022.A0A060Y5K9"/>
<dbReference type="EMBL" id="FR907741">
    <property type="protein sequence ID" value="CDQ87198.1"/>
    <property type="molecule type" value="Genomic_DNA"/>
</dbReference>
<feature type="region of interest" description="Disordered" evidence="3">
    <location>
        <begin position="190"/>
        <end position="215"/>
    </location>
</feature>
<dbReference type="PROSITE" id="PS50067">
    <property type="entry name" value="KINESIN_MOTOR_2"/>
    <property type="match status" value="1"/>
</dbReference>
<comment type="caution">
    <text evidence="1">Lacks conserved residue(s) required for the propagation of feature annotation.</text>
</comment>
<keyword evidence="2" id="KW-0175">Coiled coil</keyword>
<evidence type="ECO:0000256" key="3">
    <source>
        <dbReference type="SAM" id="MobiDB-lite"/>
    </source>
</evidence>
<dbReference type="InterPro" id="IPR001752">
    <property type="entry name" value="Kinesin_motor_dom"/>
</dbReference>
<protein>
    <recommendedName>
        <fullName evidence="4">Kinesin motor domain-containing protein</fullName>
    </recommendedName>
</protein>
<organism evidence="5 6">
    <name type="scientific">Oncorhynchus mykiss</name>
    <name type="common">Rainbow trout</name>
    <name type="synonym">Salmo gairdneri</name>
    <dbReference type="NCBI Taxonomy" id="8022"/>
    <lineage>
        <taxon>Eukaryota</taxon>
        <taxon>Metazoa</taxon>
        <taxon>Chordata</taxon>
        <taxon>Craniata</taxon>
        <taxon>Vertebrata</taxon>
        <taxon>Euteleostomi</taxon>
        <taxon>Actinopterygii</taxon>
        <taxon>Neopterygii</taxon>
        <taxon>Teleostei</taxon>
        <taxon>Protacanthopterygii</taxon>
        <taxon>Salmoniformes</taxon>
        <taxon>Salmonidae</taxon>
        <taxon>Salmoninae</taxon>
        <taxon>Oncorhynchus</taxon>
    </lineage>
</organism>
<dbReference type="Proteomes" id="UP000193380">
    <property type="component" value="Unassembled WGS sequence"/>
</dbReference>
<feature type="compositionally biased region" description="Acidic residues" evidence="3">
    <location>
        <begin position="57"/>
        <end position="69"/>
    </location>
</feature>
<gene>
    <name evidence="5" type="ORF">GSONMT00059565001</name>
</gene>
<evidence type="ECO:0000259" key="4">
    <source>
        <dbReference type="PROSITE" id="PS50067"/>
    </source>
</evidence>
<evidence type="ECO:0000256" key="1">
    <source>
        <dbReference type="PROSITE-ProRule" id="PRU00283"/>
    </source>
</evidence>
<name>A0A060Y5K9_ONCMY</name>
<feature type="region of interest" description="Disordered" evidence="3">
    <location>
        <begin position="50"/>
        <end position="69"/>
    </location>
</feature>
<evidence type="ECO:0000313" key="6">
    <source>
        <dbReference type="Proteomes" id="UP000193380"/>
    </source>
</evidence>
<dbReference type="CDD" id="cd21787">
    <property type="entry name" value="RBD_KIF20A"/>
    <property type="match status" value="1"/>
</dbReference>
<proteinExistence type="inferred from homology"/>
<dbReference type="AlphaFoldDB" id="A0A060Y5K9"/>
<feature type="domain" description="Kinesin motor" evidence="4">
    <location>
        <begin position="1"/>
        <end position="28"/>
    </location>
</feature>
<dbReference type="GO" id="GO:0003777">
    <property type="term" value="F:microtubule motor activity"/>
    <property type="evidence" value="ECO:0007669"/>
    <property type="project" value="InterPro"/>
</dbReference>
<feature type="coiled-coil region" evidence="2">
    <location>
        <begin position="76"/>
        <end position="155"/>
    </location>
</feature>
<comment type="similarity">
    <text evidence="1">Belongs to the TRAFAC class myosin-kinesin ATPase superfamily. Kinesin family.</text>
</comment>
<evidence type="ECO:0000313" key="5">
    <source>
        <dbReference type="EMBL" id="CDQ87198.1"/>
    </source>
</evidence>
<sequence length="235" mass="26456">MVVNINPCASTYDETLQALKFSAIATQLVHGPSTKTRVAYILSLLREPQPHSNDSTLMEEDEDSDGEEGDITMFDSDALLRAIEVLKREVQRQREEKEVLEATIREQVFSEMMEVICGMEKDFSQTLETERALLEERFEDKINNLQKSLRRYYNQEIEERDEQIVALTAALEKGGVALAEPAPLPLFPPMALGGVSEGPAPRRSQRLASTTTGELSRVRAELDQCRAELLEKKQG</sequence>
<dbReference type="GO" id="GO:0008017">
    <property type="term" value="F:microtubule binding"/>
    <property type="evidence" value="ECO:0007669"/>
    <property type="project" value="InterPro"/>
</dbReference>
<reference evidence="5" key="2">
    <citation type="submission" date="2014-03" db="EMBL/GenBank/DDBJ databases">
        <authorList>
            <person name="Genoscope - CEA"/>
        </authorList>
    </citation>
    <scope>NUCLEOTIDE SEQUENCE</scope>
</reference>